<dbReference type="EMBL" id="CP009933">
    <property type="protein sequence ID" value="AKA71874.1"/>
    <property type="molecule type" value="Genomic_DNA"/>
</dbReference>
<evidence type="ECO:0000313" key="2">
    <source>
        <dbReference type="Proteomes" id="UP000033115"/>
    </source>
</evidence>
<keyword evidence="2" id="KW-1185">Reference proteome</keyword>
<organism evidence="1 2">
    <name type="scientific">Clostridium scatologenes</name>
    <dbReference type="NCBI Taxonomy" id="1548"/>
    <lineage>
        <taxon>Bacteria</taxon>
        <taxon>Bacillati</taxon>
        <taxon>Bacillota</taxon>
        <taxon>Clostridia</taxon>
        <taxon>Eubacteriales</taxon>
        <taxon>Clostridiaceae</taxon>
        <taxon>Clostridium</taxon>
    </lineage>
</organism>
<dbReference type="RefSeq" id="WP_029162103.1">
    <property type="nucleotide sequence ID" value="NZ_CP009933.1"/>
</dbReference>
<dbReference type="STRING" id="1548.CSCA_4749"/>
<reference evidence="1 2" key="1">
    <citation type="journal article" date="2015" name="J. Biotechnol.">
        <title>Complete genome sequence of a malodorant-producing acetogen, Clostridium scatologenes ATCC 25775(T).</title>
        <authorList>
            <person name="Zhu Z."/>
            <person name="Guo T."/>
            <person name="Zheng H."/>
            <person name="Song T."/>
            <person name="Ouyang P."/>
            <person name="Xie J."/>
        </authorList>
    </citation>
    <scope>NUCLEOTIDE SEQUENCE [LARGE SCALE GENOMIC DNA]</scope>
    <source>
        <strain evidence="1 2">ATCC 25775</strain>
    </source>
</reference>
<sequence length="156" mass="18387">MTLQKSKSIDTICKYCINRYQILNSAPILSSLIYQLGRKLQMDIPAVRGILYVEMNGYKRQYAHCFNVYNGQIVDSSIYQYALINKSIEYLFPLYVVGIAPSHIDYSINNEIKYECQFKFKDEYLSKILKDIKYSKDIEIERFTLLEDSKKETLIF</sequence>
<proteinExistence type="predicted"/>
<dbReference type="KEGG" id="csq:CSCA_4749"/>
<dbReference type="AlphaFoldDB" id="A0A0E3K4D5"/>
<dbReference type="HOGENOM" id="CLU_1624274_0_0_9"/>
<protein>
    <submittedName>
        <fullName evidence="1">Uncharacterized protein</fullName>
    </submittedName>
</protein>
<accession>A0A0E3K4D5</accession>
<evidence type="ECO:0000313" key="1">
    <source>
        <dbReference type="EMBL" id="AKA71874.1"/>
    </source>
</evidence>
<gene>
    <name evidence="1" type="ORF">CSCA_4749</name>
</gene>
<dbReference type="Proteomes" id="UP000033115">
    <property type="component" value="Chromosome"/>
</dbReference>
<name>A0A0E3K4D5_CLOSL</name>